<dbReference type="EMBL" id="VZRB01000001">
    <property type="protein sequence ID" value="KAB1150618.1"/>
    <property type="molecule type" value="Genomic_DNA"/>
</dbReference>
<dbReference type="AlphaFoldDB" id="A0A6H9V8Z5"/>
<name>A0A6H9V8Z5_9ACTN</name>
<sequence>MLLGLLGGAGGTGADAPVDAAHRRTQPARPGHGLSGHPDPADVLGRSGALPGPAVAAVWLSIHTFRSYQRAV</sequence>
<evidence type="ECO:0000256" key="1">
    <source>
        <dbReference type="SAM" id="MobiDB-lite"/>
    </source>
</evidence>
<dbReference type="Proteomes" id="UP000442707">
    <property type="component" value="Unassembled WGS sequence"/>
</dbReference>
<dbReference type="RefSeq" id="WP_150943443.1">
    <property type="nucleotide sequence ID" value="NZ_VZRB01000001.1"/>
</dbReference>
<proteinExistence type="predicted"/>
<protein>
    <submittedName>
        <fullName evidence="2">Uncharacterized protein</fullName>
    </submittedName>
</protein>
<organism evidence="2 3">
    <name type="scientific">Streptomyces luteolifulvus</name>
    <dbReference type="NCBI Taxonomy" id="2615112"/>
    <lineage>
        <taxon>Bacteria</taxon>
        <taxon>Bacillati</taxon>
        <taxon>Actinomycetota</taxon>
        <taxon>Actinomycetes</taxon>
        <taxon>Kitasatosporales</taxon>
        <taxon>Streptomycetaceae</taxon>
        <taxon>Streptomyces</taxon>
    </lineage>
</organism>
<reference evidence="2 3" key="1">
    <citation type="submission" date="2019-09" db="EMBL/GenBank/DDBJ databases">
        <title>Screening of Novel Bioactive Compounds from Soil-Associated.</title>
        <authorList>
            <person name="Zhao S."/>
        </authorList>
    </citation>
    <scope>NUCLEOTIDE SEQUENCE [LARGE SCALE GENOMIC DNA]</scope>
    <source>
        <strain evidence="2 3">HIT-DPA4</strain>
    </source>
</reference>
<evidence type="ECO:0000313" key="2">
    <source>
        <dbReference type="EMBL" id="KAB1150618.1"/>
    </source>
</evidence>
<evidence type="ECO:0000313" key="3">
    <source>
        <dbReference type="Proteomes" id="UP000442707"/>
    </source>
</evidence>
<keyword evidence="3" id="KW-1185">Reference proteome</keyword>
<gene>
    <name evidence="2" type="ORF">F7R91_01075</name>
</gene>
<feature type="compositionally biased region" description="Gly residues" evidence="1">
    <location>
        <begin position="1"/>
        <end position="13"/>
    </location>
</feature>
<feature type="region of interest" description="Disordered" evidence="1">
    <location>
        <begin position="1"/>
        <end position="47"/>
    </location>
</feature>
<comment type="caution">
    <text evidence="2">The sequence shown here is derived from an EMBL/GenBank/DDBJ whole genome shotgun (WGS) entry which is preliminary data.</text>
</comment>
<accession>A0A6H9V8Z5</accession>